<keyword evidence="6 9" id="KW-0645">Protease</keyword>
<evidence type="ECO:0000256" key="6">
    <source>
        <dbReference type="ARBA" id="ARBA00022670"/>
    </source>
</evidence>
<evidence type="ECO:0000313" key="12">
    <source>
        <dbReference type="EMBL" id="SNV33939.1"/>
    </source>
</evidence>
<dbReference type="Pfam" id="PF02129">
    <property type="entry name" value="Peptidase_S15"/>
    <property type="match status" value="1"/>
</dbReference>
<dbReference type="GO" id="GO:0004177">
    <property type="term" value="F:aminopeptidase activity"/>
    <property type="evidence" value="ECO:0007669"/>
    <property type="project" value="UniProtKB-KW"/>
</dbReference>
<dbReference type="PANTHER" id="PTHR43056">
    <property type="entry name" value="PEPTIDASE S9 PROLYL OLIGOPEPTIDASE"/>
    <property type="match status" value="1"/>
</dbReference>
<dbReference type="HAMAP" id="MF_00698">
    <property type="entry name" value="Aminopeptidase_S15"/>
    <property type="match status" value="1"/>
</dbReference>
<dbReference type="Gene3D" id="3.40.50.1820">
    <property type="entry name" value="alpha/beta hydrolase"/>
    <property type="match status" value="1"/>
</dbReference>
<dbReference type="InterPro" id="IPR036313">
    <property type="entry name" value="PepX_N_dom_sf"/>
</dbReference>
<dbReference type="OrthoDB" id="319764at2"/>
<comment type="subcellular location">
    <subcellularLocation>
        <location evidence="9">Cytoplasm</location>
    </subcellularLocation>
</comment>
<dbReference type="InterPro" id="IPR050585">
    <property type="entry name" value="Xaa-Pro_dipeptidyl-ppase/CocE"/>
</dbReference>
<evidence type="ECO:0000256" key="2">
    <source>
        <dbReference type="ARBA" id="ARBA00003997"/>
    </source>
</evidence>
<comment type="catalytic activity">
    <reaction evidence="1 9">
        <text>Hydrolyzes Xaa-Pro-|- bonds to release unblocked, N-terminal dipeptides from substrates including Ala-Pro-|-p-nitroanilide and (sequentially) Tyr-Pro-|-Phe-Pro-|-Gly-Pro-|-Ile.</text>
        <dbReference type="EC" id="3.4.14.11"/>
    </reaction>
</comment>
<evidence type="ECO:0000313" key="13">
    <source>
        <dbReference type="Proteomes" id="UP000215144"/>
    </source>
</evidence>
<feature type="domain" description="Xaa-Pro dipeptidyl-peptidase C-terminal" evidence="10">
    <location>
        <begin position="517"/>
        <end position="755"/>
    </location>
</feature>
<dbReference type="GO" id="GO:0008236">
    <property type="term" value="F:serine-type peptidase activity"/>
    <property type="evidence" value="ECO:0007669"/>
    <property type="project" value="UniProtKB-KW"/>
</dbReference>
<dbReference type="SUPFAM" id="SSF49785">
    <property type="entry name" value="Galactose-binding domain-like"/>
    <property type="match status" value="1"/>
</dbReference>
<dbReference type="SUPFAM" id="SSF53474">
    <property type="entry name" value="alpha/beta-Hydrolases"/>
    <property type="match status" value="1"/>
</dbReference>
<dbReference type="InterPro" id="IPR015251">
    <property type="entry name" value="PepX_N_dom"/>
</dbReference>
<feature type="active site" description="Charge relay system" evidence="9">
    <location>
        <position position="351"/>
    </location>
</feature>
<dbReference type="GO" id="GO:0008239">
    <property type="term" value="F:dipeptidyl-peptidase activity"/>
    <property type="evidence" value="ECO:0007669"/>
    <property type="project" value="UniProtKB-UniRule"/>
</dbReference>
<dbReference type="GO" id="GO:0006508">
    <property type="term" value="P:proteolysis"/>
    <property type="evidence" value="ECO:0007669"/>
    <property type="project" value="UniProtKB-KW"/>
</dbReference>
<evidence type="ECO:0000256" key="4">
    <source>
        <dbReference type="ARBA" id="ARBA00011738"/>
    </source>
</evidence>
<evidence type="ECO:0000256" key="7">
    <source>
        <dbReference type="ARBA" id="ARBA00022801"/>
    </source>
</evidence>
<proteinExistence type="inferred from homology"/>
<dbReference type="PRINTS" id="PR00923">
    <property type="entry name" value="LACTOPTASE"/>
</dbReference>
<comment type="function">
    <text evidence="2 9">Removes N-terminal dipeptides sequentially from polypeptides having unsubstituted N-termini provided that the penultimate residue is proline.</text>
</comment>
<evidence type="ECO:0000259" key="11">
    <source>
        <dbReference type="SMART" id="SM00940"/>
    </source>
</evidence>
<dbReference type="Pfam" id="PF09168">
    <property type="entry name" value="PepX_N"/>
    <property type="match status" value="1"/>
</dbReference>
<dbReference type="PANTHER" id="PTHR43056:SF10">
    <property type="entry name" value="COCE_NOND FAMILY, PUTATIVE (AFU_ORTHOLOGUE AFUA_7G00600)-RELATED"/>
    <property type="match status" value="1"/>
</dbReference>
<dbReference type="InterPro" id="IPR029058">
    <property type="entry name" value="AB_hydrolase_fold"/>
</dbReference>
<dbReference type="SMART" id="SM00940">
    <property type="entry name" value="PepX_N"/>
    <property type="match status" value="1"/>
</dbReference>
<sequence>MKYNQFSYIPPQPNIALTELQELGFEVGNHANFRINLENFVRKILSLRFKDTDYALSAMIADFETDLLTFFQSDQELTEAHFYMIALQLLEFVPNVDFTDAITFAKKITFPVPFDQTVLSLHHLLGTRTKSGNCLIDLLVAQNLIPVTNDYHYFNGKSLATFQTHDLIREVVYVESGVDTDLDGQVDLVKVSIIRPKTSHKLPVMMTASPYHQGVNEPASDRLTHKMEGELLKKEKGSISVETKDITLLKSDNQLQDVQEVQESEETFLYPNSYTLNDYMLARGFANIYVSGIGTIQSDGFMTTGDYHQVQAYKAVIDWLNGRAQAFTSRDCKRSVKATWTNGKVATTGLSYLGTMSNALATTGVEGLEVVIAEAGISSWYNYYRENGLITSPGGYPGEDLDTLTEFTYSRNLAAGDYLRHNTKYQELLKEQSAAISRETGDYNQFWHDRNYVIHADKVKARVVFTHGTQDWNVKPINVYNMFQALPDSVSKHLFLHHGAHVYMNAWQSIDFRESMNALLTQVILGQDSDFNLPTVIWQDNTQEQSWQQLEHFGSSTYEELSLGTTQDEIQNHYEDDTFKRYGKDFNRFKADLFNEKANAITIDLELPKDIRLNGRIKLNLRVKSSTDRGLLSAQVLETGSKKYLHAIPSPHGNSVDNGRFFQMEALRELPFKEAKHRVITKGHLNLQNRNDLMTIEEITPDQWMTFALDLQPSIYQLSSGDKLRLVLYTTDFEHTIRDNSDYQLTVDLAASRILIPFDV</sequence>
<feature type="active site" description="Charge relay system" evidence="9">
    <location>
        <position position="471"/>
    </location>
</feature>
<organism evidence="12 13">
    <name type="scientific">Streptococcus acidominimus</name>
    <dbReference type="NCBI Taxonomy" id="1326"/>
    <lineage>
        <taxon>Bacteria</taxon>
        <taxon>Bacillati</taxon>
        <taxon>Bacillota</taxon>
        <taxon>Bacilli</taxon>
        <taxon>Lactobacillales</taxon>
        <taxon>Streptococcaceae</taxon>
        <taxon>Streptococcus</taxon>
    </lineage>
</organism>
<keyword evidence="7 9" id="KW-0378">Hydrolase</keyword>
<evidence type="ECO:0000256" key="5">
    <source>
        <dbReference type="ARBA" id="ARBA00022438"/>
    </source>
</evidence>
<evidence type="ECO:0000256" key="1">
    <source>
        <dbReference type="ARBA" id="ARBA00000123"/>
    </source>
</evidence>
<name>A0A239WIA2_STRAI</name>
<evidence type="ECO:0000256" key="9">
    <source>
        <dbReference type="HAMAP-Rule" id="MF_00698"/>
    </source>
</evidence>
<accession>A0A239WIA2</accession>
<dbReference type="GO" id="GO:0005737">
    <property type="term" value="C:cytoplasm"/>
    <property type="evidence" value="ECO:0007669"/>
    <property type="project" value="UniProtKB-SubCell"/>
</dbReference>
<dbReference type="Gene3D" id="1.10.246.70">
    <property type="match status" value="1"/>
</dbReference>
<comment type="similarity">
    <text evidence="3 9">Belongs to the peptidase S15 family.</text>
</comment>
<dbReference type="AlphaFoldDB" id="A0A239WIA2"/>
<evidence type="ECO:0000256" key="8">
    <source>
        <dbReference type="ARBA" id="ARBA00022825"/>
    </source>
</evidence>
<dbReference type="NCBIfam" id="NF003783">
    <property type="entry name" value="PRK05371.1-4"/>
    <property type="match status" value="1"/>
</dbReference>
<keyword evidence="8 9" id="KW-0720">Serine protease</keyword>
<dbReference type="KEGG" id="saco:SAME_00293"/>
<gene>
    <name evidence="12" type="primary">pepXP</name>
    <name evidence="9" type="synonym">pepX</name>
    <name evidence="12" type="ORF">SAMEA4504048_00293</name>
</gene>
<evidence type="ECO:0000256" key="3">
    <source>
        <dbReference type="ARBA" id="ARBA00010819"/>
    </source>
</evidence>
<dbReference type="EC" id="3.4.14.11" evidence="9"/>
<dbReference type="InterPro" id="IPR008252">
    <property type="entry name" value="Pept_S15_Xpro"/>
</dbReference>
<feature type="domain" description="X-Prolyl dipeptidyl aminopeptidase PepX N-terminal" evidence="11">
    <location>
        <begin position="1"/>
        <end position="144"/>
    </location>
</feature>
<dbReference type="RefSeq" id="WP_095121596.1">
    <property type="nucleotide sequence ID" value="NZ_LT906454.1"/>
</dbReference>
<dbReference type="SUPFAM" id="SSF81761">
    <property type="entry name" value="X-Prolyl dipeptidyl aminopeptidase PepX, N-terminal domain"/>
    <property type="match status" value="1"/>
</dbReference>
<dbReference type="InterPro" id="IPR008979">
    <property type="entry name" value="Galactose-bd-like_sf"/>
</dbReference>
<protein>
    <recommendedName>
        <fullName evidence="9">Xaa-Pro dipeptidyl-peptidase</fullName>
        <ecNumber evidence="9">3.4.14.11</ecNumber>
    </recommendedName>
    <alternativeName>
        <fullName evidence="9">X-Pro dipeptidyl-peptidase</fullName>
    </alternativeName>
    <alternativeName>
        <fullName evidence="9">X-prolyl-dipeptidyl aminopeptidase</fullName>
        <shortName evidence="9">X-PDAP</shortName>
    </alternativeName>
</protein>
<comment type="subunit">
    <text evidence="4 9">Homodimer.</text>
</comment>
<dbReference type="Proteomes" id="UP000215144">
    <property type="component" value="Chromosome 1"/>
</dbReference>
<dbReference type="SMART" id="SM00939">
    <property type="entry name" value="PepX_C"/>
    <property type="match status" value="1"/>
</dbReference>
<reference evidence="12 13" key="1">
    <citation type="submission" date="2017-06" db="EMBL/GenBank/DDBJ databases">
        <authorList>
            <consortium name="Pathogen Informatics"/>
        </authorList>
    </citation>
    <scope>NUCLEOTIDE SEQUENCE [LARGE SCALE GENOMIC DNA]</scope>
    <source>
        <strain evidence="12 13">NCTC11291</strain>
    </source>
</reference>
<keyword evidence="9" id="KW-0963">Cytoplasm</keyword>
<evidence type="ECO:0000259" key="10">
    <source>
        <dbReference type="SMART" id="SM00939"/>
    </source>
</evidence>
<dbReference type="Pfam" id="PF08530">
    <property type="entry name" value="PepX_C"/>
    <property type="match status" value="1"/>
</dbReference>
<dbReference type="InterPro" id="IPR000383">
    <property type="entry name" value="Xaa-Pro-like_dom"/>
</dbReference>
<dbReference type="EMBL" id="LT906454">
    <property type="protein sequence ID" value="SNV33939.1"/>
    <property type="molecule type" value="Genomic_DNA"/>
</dbReference>
<keyword evidence="5 9" id="KW-0031">Aminopeptidase</keyword>
<feature type="active site" description="Charge relay system" evidence="9">
    <location>
        <position position="501"/>
    </location>
</feature>
<dbReference type="InterPro" id="IPR013736">
    <property type="entry name" value="Xaa-Pro_dipept_C"/>
</dbReference>
<dbReference type="Gene3D" id="2.60.120.260">
    <property type="entry name" value="Galactose-binding domain-like"/>
    <property type="match status" value="1"/>
</dbReference>